<keyword evidence="2 8" id="KW-0808">Transferase</keyword>
<evidence type="ECO:0000256" key="2">
    <source>
        <dbReference type="ARBA" id="ARBA00022679"/>
    </source>
</evidence>
<feature type="domain" description="MobA-like NTP transferase" evidence="10">
    <location>
        <begin position="5"/>
        <end position="126"/>
    </location>
</feature>
<dbReference type="InterPro" id="IPR029044">
    <property type="entry name" value="Nucleotide-diphossugar_trans"/>
</dbReference>
<evidence type="ECO:0000313" key="11">
    <source>
        <dbReference type="EMBL" id="MDY3559734.1"/>
    </source>
</evidence>
<comment type="caution">
    <text evidence="8">Lacks conserved residue(s) required for the propagation of feature annotation.</text>
</comment>
<comment type="domain">
    <text evidence="8">The N-terminal domain determines nucleotide recognition and specific binding, while the C-terminal domain determines the specific binding to the target protein.</text>
</comment>
<keyword evidence="6 8" id="KW-0342">GTP-binding</keyword>
<evidence type="ECO:0000256" key="3">
    <source>
        <dbReference type="ARBA" id="ARBA00022723"/>
    </source>
</evidence>
<dbReference type="Gene3D" id="3.90.550.10">
    <property type="entry name" value="Spore Coat Polysaccharide Biosynthesis Protein SpsA, Chain A"/>
    <property type="match status" value="2"/>
</dbReference>
<evidence type="ECO:0000256" key="9">
    <source>
        <dbReference type="SAM" id="MobiDB-lite"/>
    </source>
</evidence>
<dbReference type="Proteomes" id="UP001272242">
    <property type="component" value="Unassembled WGS sequence"/>
</dbReference>
<feature type="binding site" evidence="8">
    <location>
        <position position="20"/>
    </location>
    <ligand>
        <name>GTP</name>
        <dbReference type="ChEBI" id="CHEBI:37565"/>
    </ligand>
</feature>
<feature type="binding site" evidence="8">
    <location>
        <position position="98"/>
    </location>
    <ligand>
        <name>GTP</name>
        <dbReference type="ChEBI" id="CHEBI:37565"/>
    </ligand>
</feature>
<comment type="function">
    <text evidence="8">Transfers a GMP moiety from GTP to Mo-molybdopterin (Mo-MPT) cofactor (Moco or molybdenum cofactor) to form Mo-molybdopterin guanine dinucleotide (Mo-MGD) cofactor.</text>
</comment>
<proteinExistence type="inferred from homology"/>
<dbReference type="InterPro" id="IPR013482">
    <property type="entry name" value="Molybde_CF_guanTrfase"/>
</dbReference>
<feature type="binding site" evidence="8">
    <location>
        <begin position="8"/>
        <end position="10"/>
    </location>
    <ligand>
        <name>GTP</name>
        <dbReference type="ChEBI" id="CHEBI:37565"/>
    </ligand>
</feature>
<evidence type="ECO:0000256" key="8">
    <source>
        <dbReference type="HAMAP-Rule" id="MF_00316"/>
    </source>
</evidence>
<dbReference type="RefSeq" id="WP_320686440.1">
    <property type="nucleotide sequence ID" value="NZ_JAXBLV010000133.1"/>
</dbReference>
<accession>A0ABU5EWV6</accession>
<organism evidence="11 12">
    <name type="scientific">Gemmata algarum</name>
    <dbReference type="NCBI Taxonomy" id="2975278"/>
    <lineage>
        <taxon>Bacteria</taxon>
        <taxon>Pseudomonadati</taxon>
        <taxon>Planctomycetota</taxon>
        <taxon>Planctomycetia</taxon>
        <taxon>Gemmatales</taxon>
        <taxon>Gemmataceae</taxon>
        <taxon>Gemmata</taxon>
    </lineage>
</organism>
<dbReference type="SUPFAM" id="SSF53448">
    <property type="entry name" value="Nucleotide-diphospho-sugar transferases"/>
    <property type="match status" value="1"/>
</dbReference>
<keyword evidence="11" id="KW-0548">Nucleotidyltransferase</keyword>
<comment type="similarity">
    <text evidence="8">Belongs to the MobA family.</text>
</comment>
<evidence type="ECO:0000256" key="4">
    <source>
        <dbReference type="ARBA" id="ARBA00022741"/>
    </source>
</evidence>
<comment type="caution">
    <text evidence="11">The sequence shown here is derived from an EMBL/GenBank/DDBJ whole genome shotgun (WGS) entry which is preliminary data.</text>
</comment>
<dbReference type="PANTHER" id="PTHR19136:SF81">
    <property type="entry name" value="MOLYBDENUM COFACTOR GUANYLYLTRANSFERASE"/>
    <property type="match status" value="1"/>
</dbReference>
<evidence type="ECO:0000256" key="7">
    <source>
        <dbReference type="ARBA" id="ARBA00023150"/>
    </source>
</evidence>
<reference evidence="12" key="1">
    <citation type="journal article" date="2023" name="Mar. Drugs">
        <title>Gemmata algarum, a Novel Planctomycete Isolated from an Algal Mat, Displays Antimicrobial Activity.</title>
        <authorList>
            <person name="Kumar G."/>
            <person name="Kallscheuer N."/>
            <person name="Kashif M."/>
            <person name="Ahamad S."/>
            <person name="Jagadeeshwari U."/>
            <person name="Pannikurungottu S."/>
            <person name="Haufschild T."/>
            <person name="Kabuu M."/>
            <person name="Sasikala C."/>
            <person name="Jogler C."/>
            <person name="Ramana C."/>
        </authorList>
    </citation>
    <scope>NUCLEOTIDE SEQUENCE [LARGE SCALE GENOMIC DNA]</scope>
    <source>
        <strain evidence="12">JC673</strain>
    </source>
</reference>
<comment type="cofactor">
    <cofactor evidence="8">
        <name>Mg(2+)</name>
        <dbReference type="ChEBI" id="CHEBI:18420"/>
    </cofactor>
</comment>
<keyword evidence="5 8" id="KW-0460">Magnesium</keyword>
<dbReference type="GO" id="GO:0016779">
    <property type="term" value="F:nucleotidyltransferase activity"/>
    <property type="evidence" value="ECO:0007669"/>
    <property type="project" value="UniProtKB-KW"/>
</dbReference>
<keyword evidence="7 8" id="KW-0501">Molybdenum cofactor biosynthesis</keyword>
<comment type="subcellular location">
    <subcellularLocation>
        <location evidence="8">Cytoplasm</location>
    </subcellularLocation>
</comment>
<name>A0ABU5EWV6_9BACT</name>
<feature type="binding site" evidence="8">
    <location>
        <position position="67"/>
    </location>
    <ligand>
        <name>GTP</name>
        <dbReference type="ChEBI" id="CHEBI:37565"/>
    </ligand>
</feature>
<dbReference type="EC" id="2.7.7.77" evidence="8"/>
<keyword evidence="3 8" id="KW-0479">Metal-binding</keyword>
<feature type="region of interest" description="Disordered" evidence="9">
    <location>
        <begin position="117"/>
        <end position="175"/>
    </location>
</feature>
<evidence type="ECO:0000256" key="5">
    <source>
        <dbReference type="ARBA" id="ARBA00022842"/>
    </source>
</evidence>
<keyword evidence="4 8" id="KW-0547">Nucleotide-binding</keyword>
<evidence type="ECO:0000256" key="6">
    <source>
        <dbReference type="ARBA" id="ARBA00023134"/>
    </source>
</evidence>
<dbReference type="PANTHER" id="PTHR19136">
    <property type="entry name" value="MOLYBDENUM COFACTOR GUANYLYLTRANSFERASE"/>
    <property type="match status" value="1"/>
</dbReference>
<evidence type="ECO:0000256" key="1">
    <source>
        <dbReference type="ARBA" id="ARBA00022490"/>
    </source>
</evidence>
<keyword evidence="12" id="KW-1185">Reference proteome</keyword>
<dbReference type="HAMAP" id="MF_00316">
    <property type="entry name" value="MobA"/>
    <property type="match status" value="1"/>
</dbReference>
<sequence>MKVGGIVLCGGKSARMGRAKAALPFGNELLLQRVVRAVRESTDLVVVVAAPDQEIPPLPDGVPVVRDEVEGRGPLGGLVAGLTALDGACDAVYLSACDAPFLTPAFVRCVVTGLSGPPTHTPKGRDENDNPHPGPLPEGRGSQDPLKLLSELDSQSGASELPLPSGRGPGGRLSLSPSLQEEGWWVSVWAAVPQIGGRLHPLAAAYRARVLPVARAMLAANRLRMTDLFTLVPPRALSASELRDADPELRSLRNLNTPEEYAAALRELGVIECPFAPDP</sequence>
<keyword evidence="1 8" id="KW-0963">Cytoplasm</keyword>
<protein>
    <recommendedName>
        <fullName evidence="8">Probable molybdenum cofactor guanylyltransferase</fullName>
        <shortName evidence="8">MoCo guanylyltransferase</shortName>
        <ecNumber evidence="8">2.7.7.77</ecNumber>
    </recommendedName>
    <alternativeName>
        <fullName evidence="8">GTP:molybdopterin guanylyltransferase</fullName>
    </alternativeName>
    <alternativeName>
        <fullName evidence="8">Mo-MPT guanylyltransferase</fullName>
    </alternativeName>
    <alternativeName>
        <fullName evidence="8">Molybdopterin guanylyltransferase</fullName>
    </alternativeName>
    <alternativeName>
        <fullName evidence="8">Molybdopterin-guanine dinucleotide synthase</fullName>
        <shortName evidence="8">MGD synthase</shortName>
    </alternativeName>
</protein>
<gene>
    <name evidence="8" type="primary">mobA</name>
    <name evidence="11" type="ORF">R5W23_000892</name>
</gene>
<feature type="compositionally biased region" description="Low complexity" evidence="9">
    <location>
        <begin position="161"/>
        <end position="175"/>
    </location>
</feature>
<dbReference type="InterPro" id="IPR025877">
    <property type="entry name" value="MobA-like_NTP_Trfase"/>
</dbReference>
<evidence type="ECO:0000313" key="12">
    <source>
        <dbReference type="Proteomes" id="UP001272242"/>
    </source>
</evidence>
<dbReference type="Pfam" id="PF12804">
    <property type="entry name" value="NTP_transf_3"/>
    <property type="match status" value="1"/>
</dbReference>
<feature type="binding site" evidence="8">
    <location>
        <position position="98"/>
    </location>
    <ligand>
        <name>Mg(2+)</name>
        <dbReference type="ChEBI" id="CHEBI:18420"/>
    </ligand>
</feature>
<dbReference type="CDD" id="cd02503">
    <property type="entry name" value="MobA"/>
    <property type="match status" value="1"/>
</dbReference>
<comment type="catalytic activity">
    <reaction evidence="8">
        <text>Mo-molybdopterin + GTP + H(+) = Mo-molybdopterin guanine dinucleotide + diphosphate</text>
        <dbReference type="Rhea" id="RHEA:34243"/>
        <dbReference type="ChEBI" id="CHEBI:15378"/>
        <dbReference type="ChEBI" id="CHEBI:33019"/>
        <dbReference type="ChEBI" id="CHEBI:37565"/>
        <dbReference type="ChEBI" id="CHEBI:71302"/>
        <dbReference type="ChEBI" id="CHEBI:71310"/>
        <dbReference type="EC" id="2.7.7.77"/>
    </reaction>
</comment>
<evidence type="ECO:0000259" key="10">
    <source>
        <dbReference type="Pfam" id="PF12804"/>
    </source>
</evidence>
<dbReference type="EMBL" id="JAXBLV010000133">
    <property type="protein sequence ID" value="MDY3559734.1"/>
    <property type="molecule type" value="Genomic_DNA"/>
</dbReference>